<dbReference type="SUPFAM" id="SSF103473">
    <property type="entry name" value="MFS general substrate transporter"/>
    <property type="match status" value="2"/>
</dbReference>
<dbReference type="EMBL" id="JAODUO010001706">
    <property type="protein sequence ID" value="KAK2159570.1"/>
    <property type="molecule type" value="Genomic_DNA"/>
</dbReference>
<name>A0AAD9JWF2_RIDPI</name>
<feature type="transmembrane region" description="Helical" evidence="1">
    <location>
        <begin position="128"/>
        <end position="153"/>
    </location>
</feature>
<evidence type="ECO:0000256" key="1">
    <source>
        <dbReference type="SAM" id="Phobius"/>
    </source>
</evidence>
<accession>A0AAD9JWF2</accession>
<evidence type="ECO:0000313" key="2">
    <source>
        <dbReference type="EMBL" id="KAK2159570.1"/>
    </source>
</evidence>
<feature type="transmembrane region" description="Helical" evidence="1">
    <location>
        <begin position="65"/>
        <end position="84"/>
    </location>
</feature>
<evidence type="ECO:0000313" key="3">
    <source>
        <dbReference type="Proteomes" id="UP001209878"/>
    </source>
</evidence>
<dbReference type="InterPro" id="IPR040035">
    <property type="entry name" value="TMEM180"/>
</dbReference>
<keyword evidence="1" id="KW-1133">Transmembrane helix</keyword>
<keyword evidence="1" id="KW-0472">Membrane</keyword>
<feature type="transmembrane region" description="Helical" evidence="1">
    <location>
        <begin position="340"/>
        <end position="357"/>
    </location>
</feature>
<feature type="transmembrane region" description="Helical" evidence="1">
    <location>
        <begin position="408"/>
        <end position="434"/>
    </location>
</feature>
<feature type="transmembrane region" description="Helical" evidence="1">
    <location>
        <begin position="271"/>
        <end position="292"/>
    </location>
</feature>
<dbReference type="Pfam" id="PF13347">
    <property type="entry name" value="MFS_2"/>
    <property type="match status" value="1"/>
</dbReference>
<feature type="transmembrane region" description="Helical" evidence="1">
    <location>
        <begin position="363"/>
        <end position="387"/>
    </location>
</feature>
<dbReference type="PANTHER" id="PTHR28658">
    <property type="entry name" value="TRANSMEMBRANE PROTEIN 180"/>
    <property type="match status" value="1"/>
</dbReference>
<comment type="caution">
    <text evidence="2">The sequence shown here is derived from an EMBL/GenBank/DDBJ whole genome shotgun (WGS) entry which is preliminary data.</text>
</comment>
<organism evidence="2 3">
    <name type="scientific">Ridgeia piscesae</name>
    <name type="common">Tubeworm</name>
    <dbReference type="NCBI Taxonomy" id="27915"/>
    <lineage>
        <taxon>Eukaryota</taxon>
        <taxon>Metazoa</taxon>
        <taxon>Spiralia</taxon>
        <taxon>Lophotrochozoa</taxon>
        <taxon>Annelida</taxon>
        <taxon>Polychaeta</taxon>
        <taxon>Sedentaria</taxon>
        <taxon>Canalipalpata</taxon>
        <taxon>Sabellida</taxon>
        <taxon>Siboglinidae</taxon>
        <taxon>Ridgeia</taxon>
    </lineage>
</organism>
<evidence type="ECO:0008006" key="4">
    <source>
        <dbReference type="Google" id="ProtNLM"/>
    </source>
</evidence>
<proteinExistence type="predicted"/>
<reference evidence="2" key="1">
    <citation type="journal article" date="2023" name="Mol. Biol. Evol.">
        <title>Third-Generation Sequencing Reveals the Adaptive Role of the Epigenome in Three Deep-Sea Polychaetes.</title>
        <authorList>
            <person name="Perez M."/>
            <person name="Aroh O."/>
            <person name="Sun Y."/>
            <person name="Lan Y."/>
            <person name="Juniper S.K."/>
            <person name="Young C.R."/>
            <person name="Angers B."/>
            <person name="Qian P.Y."/>
        </authorList>
    </citation>
    <scope>NUCLEOTIDE SEQUENCE</scope>
    <source>
        <strain evidence="2">R07B-5</strain>
    </source>
</reference>
<dbReference type="InterPro" id="IPR036259">
    <property type="entry name" value="MFS_trans_sf"/>
</dbReference>
<feature type="transmembrane region" description="Helical" evidence="1">
    <location>
        <begin position="312"/>
        <end position="333"/>
    </location>
</feature>
<keyword evidence="3" id="KW-1185">Reference proteome</keyword>
<dbReference type="AlphaFoldDB" id="A0AAD9JWF2"/>
<feature type="transmembrane region" description="Helical" evidence="1">
    <location>
        <begin position="104"/>
        <end position="122"/>
    </location>
</feature>
<sequence>MVRFNLMLGGWFVPGMEICQENGVMLLDRKALAYASSALAASMMQAAFSFYYINVYLQRFHVSRGWFQVAQVLFMVWNAINDPLFAYVQDNYRFSIVKSRRHSILYGAPLLAVAFVVVWFPWGDYSEGGWLVGVQLTVSLCFYDAVYTFVLLAQSALFHDLSPVQEDRVRLVRYSQVASTIGSSSVFFCSLVSANLERYWAFECACVFIALLSVVFLSYTGLHATTEYDDADLNLNSAPDVAEPTTDKPEVRCRRSSVVGQTFAIVRQPNFMCFVLMNFLHIYHATFIANFTGVICDQVIPSDYLSSTARSVFYGALFLLPQIILVMGSSVVTWIGYFRIIRLTFAVKAGLGLWLLYVGPEPWAVILFFLFISTTSAGAYPLFNLCLSDIIDEDMSKNHRRTPQSSMVFGANALITKPAVSLAPMVSVAILGHYGYQHADRTDRLLTLEDNGDVAVAMFYLAAITPVVIGALQFAVWSGYTLRETHKVAKVSADV</sequence>
<gene>
    <name evidence="2" type="ORF">NP493_1706g00028</name>
</gene>
<protein>
    <recommendedName>
        <fullName evidence="4">Transmembrane protein 180</fullName>
    </recommendedName>
</protein>
<feature type="transmembrane region" description="Helical" evidence="1">
    <location>
        <begin position="31"/>
        <end position="53"/>
    </location>
</feature>
<dbReference type="Proteomes" id="UP001209878">
    <property type="component" value="Unassembled WGS sequence"/>
</dbReference>
<dbReference type="PANTHER" id="PTHR28658:SF1">
    <property type="entry name" value="MAJOR FACILITATOR SUPERFAMILY DOMAIN CONTAINING 13B"/>
    <property type="match status" value="1"/>
</dbReference>
<keyword evidence="1" id="KW-0812">Transmembrane</keyword>
<feature type="transmembrane region" description="Helical" evidence="1">
    <location>
        <begin position="454"/>
        <end position="477"/>
    </location>
</feature>
<feature type="transmembrane region" description="Helical" evidence="1">
    <location>
        <begin position="199"/>
        <end position="219"/>
    </location>
</feature>